<feature type="transmembrane region" description="Helical" evidence="8">
    <location>
        <begin position="460"/>
        <end position="481"/>
    </location>
</feature>
<evidence type="ECO:0000259" key="9">
    <source>
        <dbReference type="PROSITE" id="PS50850"/>
    </source>
</evidence>
<proteinExistence type="inferred from homology"/>
<dbReference type="FunFam" id="1.20.1250.20:FF:000064">
    <property type="entry name" value="MFS allantoate transporter"/>
    <property type="match status" value="1"/>
</dbReference>
<evidence type="ECO:0000256" key="2">
    <source>
        <dbReference type="ARBA" id="ARBA00022448"/>
    </source>
</evidence>
<dbReference type="GO" id="GO:0022857">
    <property type="term" value="F:transmembrane transporter activity"/>
    <property type="evidence" value="ECO:0007669"/>
    <property type="project" value="InterPro"/>
</dbReference>
<protein>
    <recommendedName>
        <fullName evidence="9">Major facilitator superfamily (MFS) profile domain-containing protein</fullName>
    </recommendedName>
</protein>
<feature type="domain" description="Major facilitator superfamily (MFS) profile" evidence="9">
    <location>
        <begin position="55"/>
        <end position="486"/>
    </location>
</feature>
<dbReference type="InterPro" id="IPR036259">
    <property type="entry name" value="MFS_trans_sf"/>
</dbReference>
<dbReference type="Gene3D" id="1.20.1250.20">
    <property type="entry name" value="MFS general substrate transporter like domains"/>
    <property type="match status" value="1"/>
</dbReference>
<feature type="transmembrane region" description="Helical" evidence="8">
    <location>
        <begin position="348"/>
        <end position="367"/>
    </location>
</feature>
<comment type="subcellular location">
    <subcellularLocation>
        <location evidence="1">Membrane</location>
        <topology evidence="1">Multi-pass membrane protein</topology>
    </subcellularLocation>
</comment>
<feature type="transmembrane region" description="Helical" evidence="8">
    <location>
        <begin position="51"/>
        <end position="68"/>
    </location>
</feature>
<dbReference type="InterPro" id="IPR011701">
    <property type="entry name" value="MFS"/>
</dbReference>
<feature type="region of interest" description="Disordered" evidence="7">
    <location>
        <begin position="1"/>
        <end position="21"/>
    </location>
</feature>
<sequence length="535" mass="60134">MDSASERSERKEHSPGQSFNDSNVDVAARLTAGLDASSLDPQVAAKLRRKIDFHLMPLMCIMYLMTFADKTTLGQSAVLGIMSDAHLTQNQFNLLGSIFYISYLAFEYPQNLALQRFPVAKWMSINIFIWAVALLAHAACKSFGALFAVRFILGAAEAAITPAFLIVTSMFYTRQEQTRRVGYWFLMNGFAVIFLGFLAFGVLHTKASTSGFMPWQWLMIITGLLTLVTAVLFWFWFPDSPTTAYFLTPEERVLAVKRIQVNQTGVENKHWKREQFIETLKDSKVWVMALFSAISNLLNSLINQRQLIVNQFGFSVIQTTLIGCVDGVVEIVTIWVGVILATSKLGRGYAGILMFIPAILGCLLVNLLPSHMKVGLLFGYWLSSTRFWAIMSIDDSRMYSIAVFGIAPSAIFLGWISTLTSGHTKRITTNAIILIFNAIGNIAGPFVWKKQYQPRNHVPWALLAAGCGTSAILLFVLRTILAMENKRRESEEHDETYDNVYITHIKADGATEEKKVDKAFLDLTDKQNRDFRYVL</sequence>
<evidence type="ECO:0000256" key="1">
    <source>
        <dbReference type="ARBA" id="ARBA00004141"/>
    </source>
</evidence>
<evidence type="ECO:0000256" key="7">
    <source>
        <dbReference type="SAM" id="MobiDB-lite"/>
    </source>
</evidence>
<dbReference type="AlphaFoldDB" id="A0A0W0GE50"/>
<feature type="transmembrane region" description="Helical" evidence="8">
    <location>
        <begin position="431"/>
        <end position="448"/>
    </location>
</feature>
<dbReference type="PROSITE" id="PS50850">
    <property type="entry name" value="MFS"/>
    <property type="match status" value="1"/>
</dbReference>
<evidence type="ECO:0000256" key="3">
    <source>
        <dbReference type="ARBA" id="ARBA00022692"/>
    </source>
</evidence>
<keyword evidence="3 8" id="KW-0812">Transmembrane</keyword>
<dbReference type="SUPFAM" id="SSF103473">
    <property type="entry name" value="MFS general substrate transporter"/>
    <property type="match status" value="1"/>
</dbReference>
<dbReference type="GO" id="GO:0016020">
    <property type="term" value="C:membrane"/>
    <property type="evidence" value="ECO:0007669"/>
    <property type="project" value="UniProtKB-SubCell"/>
</dbReference>
<comment type="caution">
    <text evidence="10">The sequence shown here is derived from an EMBL/GenBank/DDBJ whole genome shotgun (WGS) entry which is preliminary data.</text>
</comment>
<feature type="transmembrane region" description="Helical" evidence="8">
    <location>
        <begin position="151"/>
        <end position="172"/>
    </location>
</feature>
<feature type="transmembrane region" description="Helical" evidence="8">
    <location>
        <begin position="184"/>
        <end position="203"/>
    </location>
</feature>
<dbReference type="Pfam" id="PF07690">
    <property type="entry name" value="MFS_1"/>
    <property type="match status" value="1"/>
</dbReference>
<dbReference type="Proteomes" id="UP000054988">
    <property type="component" value="Unassembled WGS sequence"/>
</dbReference>
<evidence type="ECO:0000256" key="8">
    <source>
        <dbReference type="SAM" id="Phobius"/>
    </source>
</evidence>
<feature type="transmembrane region" description="Helical" evidence="8">
    <location>
        <begin position="215"/>
        <end position="237"/>
    </location>
</feature>
<keyword evidence="5 8" id="KW-0472">Membrane</keyword>
<keyword evidence="4 8" id="KW-1133">Transmembrane helix</keyword>
<comment type="similarity">
    <text evidence="6">Belongs to the major facilitator superfamily. Allantoate permease family.</text>
</comment>
<dbReference type="PANTHER" id="PTHR43791">
    <property type="entry name" value="PERMEASE-RELATED"/>
    <property type="match status" value="1"/>
</dbReference>
<feature type="transmembrane region" description="Helical" evidence="8">
    <location>
        <begin position="399"/>
        <end position="419"/>
    </location>
</feature>
<dbReference type="eggNOG" id="KOG2533">
    <property type="taxonomic scope" value="Eukaryota"/>
</dbReference>
<evidence type="ECO:0000313" key="11">
    <source>
        <dbReference type="Proteomes" id="UP000054988"/>
    </source>
</evidence>
<evidence type="ECO:0000256" key="4">
    <source>
        <dbReference type="ARBA" id="ARBA00022989"/>
    </source>
</evidence>
<organism evidence="10 11">
    <name type="scientific">Moniliophthora roreri</name>
    <name type="common">Frosty pod rot fungus</name>
    <name type="synonym">Monilia roreri</name>
    <dbReference type="NCBI Taxonomy" id="221103"/>
    <lineage>
        <taxon>Eukaryota</taxon>
        <taxon>Fungi</taxon>
        <taxon>Dikarya</taxon>
        <taxon>Basidiomycota</taxon>
        <taxon>Agaricomycotina</taxon>
        <taxon>Agaricomycetes</taxon>
        <taxon>Agaricomycetidae</taxon>
        <taxon>Agaricales</taxon>
        <taxon>Marasmiineae</taxon>
        <taxon>Marasmiaceae</taxon>
        <taxon>Moniliophthora</taxon>
    </lineage>
</organism>
<reference evidence="10 11" key="1">
    <citation type="submission" date="2015-12" db="EMBL/GenBank/DDBJ databases">
        <title>Draft genome sequence of Moniliophthora roreri, the causal agent of frosty pod rot of cacao.</title>
        <authorList>
            <person name="Aime M.C."/>
            <person name="Diaz-Valderrama J.R."/>
            <person name="Kijpornyongpan T."/>
            <person name="Phillips-Mora W."/>
        </authorList>
    </citation>
    <scope>NUCLEOTIDE SEQUENCE [LARGE SCALE GENOMIC DNA]</scope>
    <source>
        <strain evidence="10 11">MCA 2952</strain>
    </source>
</reference>
<feature type="transmembrane region" description="Helical" evidence="8">
    <location>
        <begin position="119"/>
        <end position="139"/>
    </location>
</feature>
<feature type="transmembrane region" description="Helical" evidence="8">
    <location>
        <begin position="314"/>
        <end position="342"/>
    </location>
</feature>
<dbReference type="PANTHER" id="PTHR43791:SF63">
    <property type="entry name" value="HIGH AFFINITY CYSTEINE TRANSPORTER"/>
    <property type="match status" value="1"/>
</dbReference>
<name>A0A0W0GE50_MONRR</name>
<evidence type="ECO:0000256" key="6">
    <source>
        <dbReference type="ARBA" id="ARBA00037968"/>
    </source>
</evidence>
<keyword evidence="2" id="KW-0813">Transport</keyword>
<feature type="transmembrane region" description="Helical" evidence="8">
    <location>
        <begin position="285"/>
        <end position="302"/>
    </location>
</feature>
<dbReference type="InterPro" id="IPR020846">
    <property type="entry name" value="MFS_dom"/>
</dbReference>
<gene>
    <name evidence="10" type="ORF">WG66_609</name>
</gene>
<evidence type="ECO:0000313" key="10">
    <source>
        <dbReference type="EMBL" id="KTB46804.1"/>
    </source>
</evidence>
<feature type="compositionally biased region" description="Basic and acidic residues" evidence="7">
    <location>
        <begin position="1"/>
        <end position="14"/>
    </location>
</feature>
<dbReference type="EMBL" id="LATX01000243">
    <property type="protein sequence ID" value="KTB46804.1"/>
    <property type="molecule type" value="Genomic_DNA"/>
</dbReference>
<evidence type="ECO:0000256" key="5">
    <source>
        <dbReference type="ARBA" id="ARBA00023136"/>
    </source>
</evidence>
<accession>A0A0W0GE50</accession>